<name>A0A5B7I0V6_PORTR</name>
<reference evidence="2 3" key="1">
    <citation type="submission" date="2019-05" db="EMBL/GenBank/DDBJ databases">
        <title>Another draft genome of Portunus trituberculatus and its Hox gene families provides insights of decapod evolution.</title>
        <authorList>
            <person name="Jeong J.-H."/>
            <person name="Song I."/>
            <person name="Kim S."/>
            <person name="Choi T."/>
            <person name="Kim D."/>
            <person name="Ryu S."/>
            <person name="Kim W."/>
        </authorList>
    </citation>
    <scope>NUCLEOTIDE SEQUENCE [LARGE SCALE GENOMIC DNA]</scope>
    <source>
        <tissue evidence="2">Muscle</tissue>
    </source>
</reference>
<keyword evidence="3" id="KW-1185">Reference proteome</keyword>
<dbReference type="AlphaFoldDB" id="A0A5B7I0V6"/>
<feature type="region of interest" description="Disordered" evidence="1">
    <location>
        <begin position="1"/>
        <end position="69"/>
    </location>
</feature>
<comment type="caution">
    <text evidence="2">The sequence shown here is derived from an EMBL/GenBank/DDBJ whole genome shotgun (WGS) entry which is preliminary data.</text>
</comment>
<proteinExistence type="predicted"/>
<dbReference type="Proteomes" id="UP000324222">
    <property type="component" value="Unassembled WGS sequence"/>
</dbReference>
<organism evidence="2 3">
    <name type="scientific">Portunus trituberculatus</name>
    <name type="common">Swimming crab</name>
    <name type="synonym">Neptunus trituberculatus</name>
    <dbReference type="NCBI Taxonomy" id="210409"/>
    <lineage>
        <taxon>Eukaryota</taxon>
        <taxon>Metazoa</taxon>
        <taxon>Ecdysozoa</taxon>
        <taxon>Arthropoda</taxon>
        <taxon>Crustacea</taxon>
        <taxon>Multicrustacea</taxon>
        <taxon>Malacostraca</taxon>
        <taxon>Eumalacostraca</taxon>
        <taxon>Eucarida</taxon>
        <taxon>Decapoda</taxon>
        <taxon>Pleocyemata</taxon>
        <taxon>Brachyura</taxon>
        <taxon>Eubrachyura</taxon>
        <taxon>Portunoidea</taxon>
        <taxon>Portunidae</taxon>
        <taxon>Portuninae</taxon>
        <taxon>Portunus</taxon>
    </lineage>
</organism>
<dbReference type="EMBL" id="VSRR010041378">
    <property type="protein sequence ID" value="MPC75549.1"/>
    <property type="molecule type" value="Genomic_DNA"/>
</dbReference>
<feature type="compositionally biased region" description="Acidic residues" evidence="1">
    <location>
        <begin position="56"/>
        <end position="69"/>
    </location>
</feature>
<evidence type="ECO:0000313" key="3">
    <source>
        <dbReference type="Proteomes" id="UP000324222"/>
    </source>
</evidence>
<protein>
    <submittedName>
        <fullName evidence="2">Uncharacterized protein</fullName>
    </submittedName>
</protein>
<evidence type="ECO:0000256" key="1">
    <source>
        <dbReference type="SAM" id="MobiDB-lite"/>
    </source>
</evidence>
<gene>
    <name evidence="2" type="ORF">E2C01_069939</name>
</gene>
<accession>A0A5B7I0V6</accession>
<evidence type="ECO:0000313" key="2">
    <source>
        <dbReference type="EMBL" id="MPC75549.1"/>
    </source>
</evidence>
<sequence length="69" mass="7849">MRLPRGCVTRPSGGSDSRRGAQRAGHGEATGRGQVTPFKRRKVTRFTSAQVPHREEEEEEKEKEEEDRL</sequence>